<dbReference type="GO" id="GO:0006508">
    <property type="term" value="P:proteolysis"/>
    <property type="evidence" value="ECO:0007669"/>
    <property type="project" value="UniProtKB-KW"/>
</dbReference>
<dbReference type="InterPro" id="IPR001461">
    <property type="entry name" value="Aspartic_peptidase_A1"/>
</dbReference>
<evidence type="ECO:0000256" key="1">
    <source>
        <dbReference type="ARBA" id="ARBA00007447"/>
    </source>
</evidence>
<accession>A0AA39DTH4</accession>
<dbReference type="AlphaFoldDB" id="A0AA39DTH4"/>
<evidence type="ECO:0000256" key="5">
    <source>
        <dbReference type="ARBA" id="ARBA00023180"/>
    </source>
</evidence>
<evidence type="ECO:0000256" key="4">
    <source>
        <dbReference type="ARBA" id="ARBA00022801"/>
    </source>
</evidence>
<dbReference type="SUPFAM" id="SSF50630">
    <property type="entry name" value="Acid proteases"/>
    <property type="match status" value="1"/>
</dbReference>
<dbReference type="Proteomes" id="UP001168098">
    <property type="component" value="Unassembled WGS sequence"/>
</dbReference>
<evidence type="ECO:0000313" key="10">
    <source>
        <dbReference type="Proteomes" id="UP001168098"/>
    </source>
</evidence>
<evidence type="ECO:0000256" key="2">
    <source>
        <dbReference type="ARBA" id="ARBA00022670"/>
    </source>
</evidence>
<keyword evidence="4" id="KW-0378">Hydrolase</keyword>
<evidence type="ECO:0008006" key="11">
    <source>
        <dbReference type="Google" id="ProtNLM"/>
    </source>
</evidence>
<keyword evidence="10" id="KW-1185">Reference proteome</keyword>
<dbReference type="CDD" id="cd05476">
    <property type="entry name" value="pepsin_A_like_plant"/>
    <property type="match status" value="1"/>
</dbReference>
<comment type="similarity">
    <text evidence="1">Belongs to the peptidase A1 family.</text>
</comment>
<evidence type="ECO:0000259" key="7">
    <source>
        <dbReference type="PROSITE" id="PS51379"/>
    </source>
</evidence>
<dbReference type="InterPro" id="IPR034161">
    <property type="entry name" value="Pepsin-like_plant"/>
</dbReference>
<dbReference type="PANTHER" id="PTHR47967">
    <property type="entry name" value="OS07G0603500 PROTEIN-RELATED"/>
    <property type="match status" value="1"/>
</dbReference>
<dbReference type="Pfam" id="PF14543">
    <property type="entry name" value="TAXi_N"/>
    <property type="match status" value="1"/>
</dbReference>
<evidence type="ECO:0000256" key="6">
    <source>
        <dbReference type="PIRSR" id="PIRSR601461-1"/>
    </source>
</evidence>
<dbReference type="FunFam" id="2.40.70.10:FF:000120">
    <property type="entry name" value="Aspartic proteinase nepenthesin-2"/>
    <property type="match status" value="1"/>
</dbReference>
<dbReference type="GO" id="GO:0004190">
    <property type="term" value="F:aspartic-type endopeptidase activity"/>
    <property type="evidence" value="ECO:0007669"/>
    <property type="project" value="UniProtKB-KW"/>
</dbReference>
<evidence type="ECO:0000313" key="9">
    <source>
        <dbReference type="EMBL" id="KAJ9695005.1"/>
    </source>
</evidence>
<gene>
    <name evidence="9" type="ORF">PVL29_010479</name>
</gene>
<dbReference type="FunFam" id="2.40.70.10:FF:000034">
    <property type="entry name" value="Aspartyl protease family protein"/>
    <property type="match status" value="1"/>
</dbReference>
<reference evidence="9 10" key="1">
    <citation type="journal article" date="2023" name="BMC Biotechnol.">
        <title>Vitis rotundifolia cv Carlos genome sequencing.</title>
        <authorList>
            <person name="Huff M."/>
            <person name="Hulse-Kemp A."/>
            <person name="Scheffler B."/>
            <person name="Youngblood R."/>
            <person name="Simpson S."/>
            <person name="Babiker E."/>
            <person name="Staton M."/>
        </authorList>
    </citation>
    <scope>NUCLEOTIDE SEQUENCE [LARGE SCALE GENOMIC DNA]</scope>
    <source>
        <tissue evidence="9">Leaf</tissue>
    </source>
</reference>
<dbReference type="InterPro" id="IPR032799">
    <property type="entry name" value="TAXi_C"/>
</dbReference>
<dbReference type="PROSITE" id="PS51379">
    <property type="entry name" value="4FE4S_FER_2"/>
    <property type="match status" value="1"/>
</dbReference>
<dbReference type="Gene3D" id="2.40.70.10">
    <property type="entry name" value="Acid Proteases"/>
    <property type="match status" value="2"/>
</dbReference>
<dbReference type="Pfam" id="PF14541">
    <property type="entry name" value="TAXi_C"/>
    <property type="match status" value="1"/>
</dbReference>
<keyword evidence="5" id="KW-0325">Glycoprotein</keyword>
<dbReference type="InterPro" id="IPR032861">
    <property type="entry name" value="TAXi_N"/>
</dbReference>
<dbReference type="GO" id="GO:0005576">
    <property type="term" value="C:extracellular region"/>
    <property type="evidence" value="ECO:0007669"/>
    <property type="project" value="TreeGrafter"/>
</dbReference>
<protein>
    <recommendedName>
        <fullName evidence="11">Peptidase A1 domain-containing protein</fullName>
    </recommendedName>
</protein>
<feature type="domain" description="4Fe-4S ferredoxin-type" evidence="7">
    <location>
        <begin position="165"/>
        <end position="199"/>
    </location>
</feature>
<sequence length="474" mass="51832">MRLEKSMASSSSIILILCGFTLFSILLLASSSPDKNPTTITLPLTPLFTKNPSSDPWQLLSHLTSASLARAHHLKHRKNTSSVNIPLFAHSYGGYSVSLSFGTPPQTLSFVMDTGSSLVWFPCTSRYVCASCSFPNIDPAKIPTFIPKLSSSAKILGCLNPKCGFVTDSDVRTRCPGCDQNSANCTKACPTYAIQYGLGSTVGLLLLESLVFAERTEPDFVVGCSILSYRQPSGIAGFGRGPSSLPKQMGLKKFSYCLLSHRFDDSPESSKMTLYVGPDSKDDKTGGLRYTPFRKNPVSSNFAFEEYYYVTLRHIIVGDKRVKIPFRFMVPGSDGNGGTIVDSGSTYTFMEKPVFEAVAAEFDRQMANYTRAADLEARSGLKPCFNLSGVDSLAFPSLVFQFKGGAKMELPVANYFSLVGDLSVLCLTIVSNEAVASTLSSGPSIILGNYQSQNFYTEYDLENERFGFRRQRCK</sequence>
<keyword evidence="3" id="KW-0064">Aspartyl protease</keyword>
<feature type="domain" description="Peptidase A1" evidence="8">
    <location>
        <begin position="95"/>
        <end position="469"/>
    </location>
</feature>
<dbReference type="PANTHER" id="PTHR47967:SF36">
    <property type="entry name" value="PEPTIDASE A1 DOMAIN-CONTAINING PROTEIN"/>
    <property type="match status" value="1"/>
</dbReference>
<organism evidence="9 10">
    <name type="scientific">Vitis rotundifolia</name>
    <name type="common">Muscadine grape</name>
    <dbReference type="NCBI Taxonomy" id="103349"/>
    <lineage>
        <taxon>Eukaryota</taxon>
        <taxon>Viridiplantae</taxon>
        <taxon>Streptophyta</taxon>
        <taxon>Embryophyta</taxon>
        <taxon>Tracheophyta</taxon>
        <taxon>Spermatophyta</taxon>
        <taxon>Magnoliopsida</taxon>
        <taxon>eudicotyledons</taxon>
        <taxon>Gunneridae</taxon>
        <taxon>Pentapetalae</taxon>
        <taxon>rosids</taxon>
        <taxon>Vitales</taxon>
        <taxon>Vitaceae</taxon>
        <taxon>Viteae</taxon>
        <taxon>Vitis</taxon>
    </lineage>
</organism>
<proteinExistence type="inferred from homology"/>
<evidence type="ECO:0000259" key="8">
    <source>
        <dbReference type="PROSITE" id="PS51767"/>
    </source>
</evidence>
<dbReference type="EMBL" id="JARBHA010000008">
    <property type="protein sequence ID" value="KAJ9695005.1"/>
    <property type="molecule type" value="Genomic_DNA"/>
</dbReference>
<feature type="active site" evidence="6">
    <location>
        <position position="342"/>
    </location>
</feature>
<evidence type="ECO:0000256" key="3">
    <source>
        <dbReference type="ARBA" id="ARBA00022750"/>
    </source>
</evidence>
<dbReference type="InterPro" id="IPR051708">
    <property type="entry name" value="Plant_Aspart_Prot_A1"/>
</dbReference>
<feature type="active site" evidence="6">
    <location>
        <position position="113"/>
    </location>
</feature>
<dbReference type="PROSITE" id="PS51767">
    <property type="entry name" value="PEPTIDASE_A1"/>
    <property type="match status" value="1"/>
</dbReference>
<dbReference type="InterPro" id="IPR017896">
    <property type="entry name" value="4Fe4S_Fe-S-bd"/>
</dbReference>
<dbReference type="PRINTS" id="PR00792">
    <property type="entry name" value="PEPSIN"/>
</dbReference>
<dbReference type="InterPro" id="IPR021109">
    <property type="entry name" value="Peptidase_aspartic_dom_sf"/>
</dbReference>
<name>A0AA39DTH4_VITRO</name>
<keyword evidence="2" id="KW-0645">Protease</keyword>
<comment type="caution">
    <text evidence="9">The sequence shown here is derived from an EMBL/GenBank/DDBJ whole genome shotgun (WGS) entry which is preliminary data.</text>
</comment>
<dbReference type="InterPro" id="IPR033121">
    <property type="entry name" value="PEPTIDASE_A1"/>
</dbReference>